<accession>A0A0G0PVJ7</accession>
<dbReference type="Gene3D" id="3.40.50.970">
    <property type="match status" value="1"/>
</dbReference>
<evidence type="ECO:0000256" key="2">
    <source>
        <dbReference type="ARBA" id="ARBA00007131"/>
    </source>
</evidence>
<evidence type="ECO:0000256" key="1">
    <source>
        <dbReference type="ARBA" id="ARBA00001964"/>
    </source>
</evidence>
<dbReference type="FunFam" id="3.40.50.970:FF:000129">
    <property type="entry name" value="Transketolase"/>
    <property type="match status" value="1"/>
</dbReference>
<evidence type="ECO:0000313" key="7">
    <source>
        <dbReference type="Proteomes" id="UP000034932"/>
    </source>
</evidence>
<gene>
    <name evidence="6" type="ORF">UT19_C0013G0020</name>
</gene>
<dbReference type="Pfam" id="PF02780">
    <property type="entry name" value="Transketolase_C"/>
    <property type="match status" value="1"/>
</dbReference>
<dbReference type="PANTHER" id="PTHR43825">
    <property type="entry name" value="PYRUVATE DEHYDROGENASE E1 COMPONENT"/>
    <property type="match status" value="1"/>
</dbReference>
<dbReference type="AlphaFoldDB" id="A0A0G0PVJ7"/>
<keyword evidence="3" id="KW-0808">Transferase</keyword>
<keyword evidence="4" id="KW-0786">Thiamine pyrophosphate</keyword>
<dbReference type="PROSITE" id="PS00802">
    <property type="entry name" value="TRANSKETOLASE_2"/>
    <property type="match status" value="1"/>
</dbReference>
<dbReference type="SUPFAM" id="SSF52518">
    <property type="entry name" value="Thiamin diphosphate-binding fold (THDP-binding)"/>
    <property type="match status" value="1"/>
</dbReference>
<name>A0A0G0PVJ7_9BACT</name>
<dbReference type="InterPro" id="IPR051157">
    <property type="entry name" value="PDH/Transketolase"/>
</dbReference>
<dbReference type="EMBL" id="LBVW01000013">
    <property type="protein sequence ID" value="KKQ93356.1"/>
    <property type="molecule type" value="Genomic_DNA"/>
</dbReference>
<dbReference type="InterPro" id="IPR029061">
    <property type="entry name" value="THDP-binding"/>
</dbReference>
<dbReference type="Gene3D" id="3.40.50.920">
    <property type="match status" value="1"/>
</dbReference>
<comment type="caution">
    <text evidence="6">The sequence shown here is derived from an EMBL/GenBank/DDBJ whole genome shotgun (WGS) entry which is preliminary data.</text>
</comment>
<dbReference type="GO" id="GO:0016740">
    <property type="term" value="F:transferase activity"/>
    <property type="evidence" value="ECO:0007669"/>
    <property type="project" value="UniProtKB-KW"/>
</dbReference>
<evidence type="ECO:0000259" key="5">
    <source>
        <dbReference type="SMART" id="SM00861"/>
    </source>
</evidence>
<dbReference type="CDD" id="cd07033">
    <property type="entry name" value="TPP_PYR_DXS_TK_like"/>
    <property type="match status" value="1"/>
</dbReference>
<dbReference type="SMART" id="SM00861">
    <property type="entry name" value="Transket_pyr"/>
    <property type="match status" value="1"/>
</dbReference>
<feature type="domain" description="Transketolase-like pyrimidine-binding" evidence="5">
    <location>
        <begin position="20"/>
        <end position="185"/>
    </location>
</feature>
<evidence type="ECO:0000256" key="3">
    <source>
        <dbReference type="ARBA" id="ARBA00022679"/>
    </source>
</evidence>
<protein>
    <submittedName>
        <fullName evidence="6">Transketolase</fullName>
    </submittedName>
</protein>
<dbReference type="Proteomes" id="UP000034932">
    <property type="component" value="Unassembled WGS sequence"/>
</dbReference>
<proteinExistence type="inferred from homology"/>
<dbReference type="PANTHER" id="PTHR43825:SF1">
    <property type="entry name" value="TRANSKETOLASE-LIKE PYRIMIDINE-BINDING DOMAIN-CONTAINING PROTEIN"/>
    <property type="match status" value="1"/>
</dbReference>
<dbReference type="STRING" id="1618573.UT19_C0013G0020"/>
<reference evidence="6 7" key="1">
    <citation type="journal article" date="2015" name="Nature">
        <title>rRNA introns, odd ribosomes, and small enigmatic genomes across a large radiation of phyla.</title>
        <authorList>
            <person name="Brown C.T."/>
            <person name="Hug L.A."/>
            <person name="Thomas B.C."/>
            <person name="Sharon I."/>
            <person name="Castelle C.J."/>
            <person name="Singh A."/>
            <person name="Wilkins M.J."/>
            <person name="Williams K.H."/>
            <person name="Banfield J.F."/>
        </authorList>
    </citation>
    <scope>NUCLEOTIDE SEQUENCE [LARGE SCALE GENOMIC DNA]</scope>
</reference>
<comment type="cofactor">
    <cofactor evidence="1">
        <name>thiamine diphosphate</name>
        <dbReference type="ChEBI" id="CHEBI:58937"/>
    </cofactor>
</comment>
<comment type="similarity">
    <text evidence="2">Belongs to the transketolase family.</text>
</comment>
<evidence type="ECO:0000313" key="6">
    <source>
        <dbReference type="EMBL" id="KKQ93356.1"/>
    </source>
</evidence>
<evidence type="ECO:0000256" key="4">
    <source>
        <dbReference type="ARBA" id="ARBA00023052"/>
    </source>
</evidence>
<dbReference type="InterPro" id="IPR020826">
    <property type="entry name" value="Transketolase_BS"/>
</dbReference>
<dbReference type="InterPro" id="IPR009014">
    <property type="entry name" value="Transketo_C/PFOR_II"/>
</dbReference>
<dbReference type="InterPro" id="IPR033248">
    <property type="entry name" value="Transketolase_C"/>
</dbReference>
<organism evidence="6 7">
    <name type="scientific">Candidatus Woesebacteria bacterium GW2011_GWB1_39_10b</name>
    <dbReference type="NCBI Taxonomy" id="1618573"/>
    <lineage>
        <taxon>Bacteria</taxon>
        <taxon>Candidatus Woeseibacteriota</taxon>
    </lineage>
</organism>
<dbReference type="InterPro" id="IPR005475">
    <property type="entry name" value="Transketolase-like_Pyr-bd"/>
</dbReference>
<dbReference type="PATRIC" id="fig|1618573.3.peg.819"/>
<dbReference type="Pfam" id="PF02779">
    <property type="entry name" value="Transket_pyr"/>
    <property type="match status" value="1"/>
</dbReference>
<dbReference type="SUPFAM" id="SSF52922">
    <property type="entry name" value="TK C-terminal domain-like"/>
    <property type="match status" value="1"/>
</dbReference>
<sequence length="341" mass="36667">MLNPKAKLSEKIFKKDIEEKATKEGWGEGLVAVGEANEGVIVISADTAGSVRNSLFKDKFPERFVQVGVAEQAMATIAAGMANYGKIPFIATYAMFSPGRNWEQIRTTIALNNLPVKIGGGHSGLSDGPDGATHQALEDIAIMRAMPNMIVIVPCDAVETKKAVVEAAKNGKPTYIRFAREVTPVFTTGDTPFEIGKAEIFWDSVSPTTNHQPLITNRVAIVGCGPLVYEALFAAKELEGSGIETVVINCHTIKPIDEETIISVAKKCGAVVTVEEHQVTGGLGGAVAEVLARNYPTPMEFIGMPNSFGESGEPDELLEKYGMKAKHIIEAVKKVIKRKEI</sequence>